<sequence length="92" mass="10167">MARLRTKSKNTSKPKPTKGVLKRGRITASGKLRFSRQGKQKLNGHERGETLQDRRGYVLVGSHSAKMVSRQLKRKIVPANTGQPGGDGKTTR</sequence>
<evidence type="ECO:0000256" key="2">
    <source>
        <dbReference type="ARBA" id="ARBA00022980"/>
    </source>
</evidence>
<protein>
    <submittedName>
        <fullName evidence="5">50S ribosomal protein L35</fullName>
    </submittedName>
</protein>
<dbReference type="SUPFAM" id="SSF143034">
    <property type="entry name" value="L35p-like"/>
    <property type="match status" value="1"/>
</dbReference>
<dbReference type="RefSeq" id="WP_014435765.1">
    <property type="nucleotide sequence ID" value="NC_017080.1"/>
</dbReference>
<evidence type="ECO:0000313" key="5">
    <source>
        <dbReference type="EMBL" id="BAM02545.1"/>
    </source>
</evidence>
<dbReference type="AlphaFoldDB" id="I0IBA7"/>
<keyword evidence="6" id="KW-1185">Reference proteome</keyword>
<dbReference type="GO" id="GO:0006412">
    <property type="term" value="P:translation"/>
    <property type="evidence" value="ECO:0007669"/>
    <property type="project" value="InterPro"/>
</dbReference>
<evidence type="ECO:0000313" key="6">
    <source>
        <dbReference type="Proteomes" id="UP000007881"/>
    </source>
</evidence>
<feature type="region of interest" description="Disordered" evidence="4">
    <location>
        <begin position="1"/>
        <end position="26"/>
    </location>
</feature>
<reference evidence="5 6" key="1">
    <citation type="submission" date="2012-02" db="EMBL/GenBank/DDBJ databases">
        <title>Complete genome sequence of Phycisphaera mikurensis NBRC 102666.</title>
        <authorList>
            <person name="Ankai A."/>
            <person name="Hosoyama A."/>
            <person name="Terui Y."/>
            <person name="Sekine M."/>
            <person name="Fukai R."/>
            <person name="Kato Y."/>
            <person name="Nakamura S."/>
            <person name="Yamada-Narita S."/>
            <person name="Kawakoshi A."/>
            <person name="Fukunaga Y."/>
            <person name="Yamazaki S."/>
            <person name="Fujita N."/>
        </authorList>
    </citation>
    <scope>NUCLEOTIDE SEQUENCE [LARGE SCALE GENOMIC DNA]</scope>
    <source>
        <strain evidence="6">NBRC 102666 / KCTC 22515 / FYK2301M01</strain>
    </source>
</reference>
<evidence type="ECO:0000256" key="1">
    <source>
        <dbReference type="ARBA" id="ARBA00006598"/>
    </source>
</evidence>
<feature type="compositionally biased region" description="Basic residues" evidence="4">
    <location>
        <begin position="1"/>
        <end position="25"/>
    </location>
</feature>
<dbReference type="GO" id="GO:0005840">
    <property type="term" value="C:ribosome"/>
    <property type="evidence" value="ECO:0007669"/>
    <property type="project" value="UniProtKB-KW"/>
</dbReference>
<dbReference type="Gene3D" id="4.10.410.60">
    <property type="match status" value="1"/>
</dbReference>
<dbReference type="GO" id="GO:0003735">
    <property type="term" value="F:structural constituent of ribosome"/>
    <property type="evidence" value="ECO:0007669"/>
    <property type="project" value="InterPro"/>
</dbReference>
<dbReference type="Proteomes" id="UP000007881">
    <property type="component" value="Chromosome"/>
</dbReference>
<gene>
    <name evidence="5" type="primary">rpmI</name>
    <name evidence="5" type="ordered locus">PSMK_03860</name>
</gene>
<comment type="similarity">
    <text evidence="1">Belongs to the bacterial ribosomal protein bL35 family.</text>
</comment>
<dbReference type="GO" id="GO:1990904">
    <property type="term" value="C:ribonucleoprotein complex"/>
    <property type="evidence" value="ECO:0007669"/>
    <property type="project" value="UniProtKB-KW"/>
</dbReference>
<evidence type="ECO:0000256" key="4">
    <source>
        <dbReference type="SAM" id="MobiDB-lite"/>
    </source>
</evidence>
<keyword evidence="3" id="KW-0687">Ribonucleoprotein</keyword>
<dbReference type="Pfam" id="PF01632">
    <property type="entry name" value="Ribosomal_L35p"/>
    <property type="match status" value="1"/>
</dbReference>
<dbReference type="InterPro" id="IPR021137">
    <property type="entry name" value="Ribosomal_bL35-like"/>
</dbReference>
<name>I0IBA7_PHYMF</name>
<evidence type="ECO:0000256" key="3">
    <source>
        <dbReference type="ARBA" id="ARBA00023274"/>
    </source>
</evidence>
<dbReference type="STRING" id="1142394.PSMK_03860"/>
<organism evidence="5 6">
    <name type="scientific">Phycisphaera mikurensis (strain NBRC 102666 / KCTC 22515 / FYK2301M01)</name>
    <dbReference type="NCBI Taxonomy" id="1142394"/>
    <lineage>
        <taxon>Bacteria</taxon>
        <taxon>Pseudomonadati</taxon>
        <taxon>Planctomycetota</taxon>
        <taxon>Phycisphaerae</taxon>
        <taxon>Phycisphaerales</taxon>
        <taxon>Phycisphaeraceae</taxon>
        <taxon>Phycisphaera</taxon>
    </lineage>
</organism>
<proteinExistence type="inferred from homology"/>
<dbReference type="KEGG" id="phm:PSMK_03860"/>
<dbReference type="HOGENOM" id="CLU_2410689_0_0_0"/>
<keyword evidence="2 5" id="KW-0689">Ribosomal protein</keyword>
<accession>I0IBA7</accession>
<dbReference type="InterPro" id="IPR037229">
    <property type="entry name" value="Ribosomal_bL35_sf"/>
</dbReference>
<dbReference type="EMBL" id="AP012338">
    <property type="protein sequence ID" value="BAM02545.1"/>
    <property type="molecule type" value="Genomic_DNA"/>
</dbReference>